<comment type="caution">
    <text evidence="4">The sequence shown here is derived from an EMBL/GenBank/DDBJ whole genome shotgun (WGS) entry which is preliminary data.</text>
</comment>
<dbReference type="AlphaFoldDB" id="A0A2P5F4A9"/>
<sequence>MRANEGRESAIRAYTRYETLTGHVWRCACRARMLESEQRTGLVVYVDVSNRLQPPLPSGYFGNAAIGVTATSCAGDVVSKPVGYAASIVRRAIDMVTDEYVWSYIEHLKNQEDLSKFQDVVACGNPNIAVASWMRLPMYGIDFGWGKEVFAGPGSMSIDGDSVILSSSTGDGSLIVAICLEAIHMDSFKKHFYGGII</sequence>
<dbReference type="OrthoDB" id="671439at2759"/>
<dbReference type="InterPro" id="IPR050317">
    <property type="entry name" value="Plant_Fungal_Acyltransferase"/>
</dbReference>
<dbReference type="Proteomes" id="UP000237000">
    <property type="component" value="Unassembled WGS sequence"/>
</dbReference>
<dbReference type="PANTHER" id="PTHR31642:SF324">
    <property type="entry name" value="SPERMIDINE HYDROXYCINNAMOYL TRANSFERASE"/>
    <property type="match status" value="1"/>
</dbReference>
<keyword evidence="5" id="KW-1185">Reference proteome</keyword>
<evidence type="ECO:0000313" key="5">
    <source>
        <dbReference type="Proteomes" id="UP000237000"/>
    </source>
</evidence>
<dbReference type="InterPro" id="IPR023213">
    <property type="entry name" value="CAT-like_dom_sf"/>
</dbReference>
<dbReference type="PANTHER" id="PTHR31642">
    <property type="entry name" value="TRICHOTHECENE 3-O-ACETYLTRANSFERASE"/>
    <property type="match status" value="1"/>
</dbReference>
<keyword evidence="3" id="KW-0012">Acyltransferase</keyword>
<dbReference type="InParanoid" id="A0A2P5F4A9"/>
<reference evidence="5" key="1">
    <citation type="submission" date="2016-06" db="EMBL/GenBank/DDBJ databases">
        <title>Parallel loss of symbiosis genes in relatives of nitrogen-fixing non-legume Parasponia.</title>
        <authorList>
            <person name="Van Velzen R."/>
            <person name="Holmer R."/>
            <person name="Bu F."/>
            <person name="Rutten L."/>
            <person name="Van Zeijl A."/>
            <person name="Liu W."/>
            <person name="Santuari L."/>
            <person name="Cao Q."/>
            <person name="Sharma T."/>
            <person name="Shen D."/>
            <person name="Roswanjaya Y."/>
            <person name="Wardhani T."/>
            <person name="Kalhor M.S."/>
            <person name="Jansen J."/>
            <person name="Van den Hoogen J."/>
            <person name="Gungor B."/>
            <person name="Hartog M."/>
            <person name="Hontelez J."/>
            <person name="Verver J."/>
            <person name="Yang W.-C."/>
            <person name="Schijlen E."/>
            <person name="Repin R."/>
            <person name="Schilthuizen M."/>
            <person name="Schranz E."/>
            <person name="Heidstra R."/>
            <person name="Miyata K."/>
            <person name="Fedorova E."/>
            <person name="Kohlen W."/>
            <person name="Bisseling T."/>
            <person name="Smit S."/>
            <person name="Geurts R."/>
        </authorList>
    </citation>
    <scope>NUCLEOTIDE SEQUENCE [LARGE SCALE GENOMIC DNA]</scope>
    <source>
        <strain evidence="5">cv. RG33-2</strain>
    </source>
</reference>
<protein>
    <submittedName>
        <fullName evidence="4">Transferase</fullName>
    </submittedName>
</protein>
<keyword evidence="2 4" id="KW-0808">Transferase</keyword>
<accession>A0A2P5F4A9</accession>
<name>A0A2P5F4A9_TREOI</name>
<proteinExistence type="inferred from homology"/>
<evidence type="ECO:0000256" key="2">
    <source>
        <dbReference type="ARBA" id="ARBA00022679"/>
    </source>
</evidence>
<dbReference type="Pfam" id="PF02458">
    <property type="entry name" value="Transferase"/>
    <property type="match status" value="1"/>
</dbReference>
<dbReference type="Gene3D" id="3.30.559.10">
    <property type="entry name" value="Chloramphenicol acetyltransferase-like domain"/>
    <property type="match status" value="1"/>
</dbReference>
<comment type="similarity">
    <text evidence="1">Belongs to the plant acyltransferase family.</text>
</comment>
<dbReference type="STRING" id="63057.A0A2P5F4A9"/>
<dbReference type="EMBL" id="JXTC01000064">
    <property type="protein sequence ID" value="PON92589.1"/>
    <property type="molecule type" value="Genomic_DNA"/>
</dbReference>
<evidence type="ECO:0000313" key="4">
    <source>
        <dbReference type="EMBL" id="PON92589.1"/>
    </source>
</evidence>
<dbReference type="GO" id="GO:0016747">
    <property type="term" value="F:acyltransferase activity, transferring groups other than amino-acyl groups"/>
    <property type="evidence" value="ECO:0007669"/>
    <property type="project" value="TreeGrafter"/>
</dbReference>
<evidence type="ECO:0000256" key="1">
    <source>
        <dbReference type="ARBA" id="ARBA00009861"/>
    </source>
</evidence>
<gene>
    <name evidence="4" type="ORF">TorRG33x02_116830</name>
</gene>
<evidence type="ECO:0000256" key="3">
    <source>
        <dbReference type="ARBA" id="ARBA00023315"/>
    </source>
</evidence>
<dbReference type="FunFam" id="3.30.559.10:FF:000008">
    <property type="entry name" value="Tryptamine hydroxycinnamoyl transferase"/>
    <property type="match status" value="1"/>
</dbReference>
<organism evidence="4 5">
    <name type="scientific">Trema orientale</name>
    <name type="common">Charcoal tree</name>
    <name type="synonym">Celtis orientalis</name>
    <dbReference type="NCBI Taxonomy" id="63057"/>
    <lineage>
        <taxon>Eukaryota</taxon>
        <taxon>Viridiplantae</taxon>
        <taxon>Streptophyta</taxon>
        <taxon>Embryophyta</taxon>
        <taxon>Tracheophyta</taxon>
        <taxon>Spermatophyta</taxon>
        <taxon>Magnoliopsida</taxon>
        <taxon>eudicotyledons</taxon>
        <taxon>Gunneridae</taxon>
        <taxon>Pentapetalae</taxon>
        <taxon>rosids</taxon>
        <taxon>fabids</taxon>
        <taxon>Rosales</taxon>
        <taxon>Cannabaceae</taxon>
        <taxon>Trema</taxon>
    </lineage>
</organism>